<dbReference type="EMBL" id="AP028654">
    <property type="protein sequence ID" value="BEP28668.1"/>
    <property type="molecule type" value="Genomic_DNA"/>
</dbReference>
<keyword evidence="3" id="KW-1185">Reference proteome</keyword>
<dbReference type="KEGG" id="hprf:HLPR_09990"/>
<feature type="region of interest" description="Disordered" evidence="1">
    <location>
        <begin position="1"/>
        <end position="21"/>
    </location>
</feature>
<evidence type="ECO:0000256" key="1">
    <source>
        <dbReference type="SAM" id="MobiDB-lite"/>
    </source>
</evidence>
<accession>A0AAU9EGU2</accession>
<evidence type="ECO:0000313" key="3">
    <source>
        <dbReference type="Proteomes" id="UP001321786"/>
    </source>
</evidence>
<dbReference type="Proteomes" id="UP001321786">
    <property type="component" value="Chromosome"/>
</dbReference>
<dbReference type="RefSeq" id="WP_338536975.1">
    <property type="nucleotide sequence ID" value="NZ_AP028654.1"/>
</dbReference>
<reference evidence="2 3" key="1">
    <citation type="submission" date="2023-08" db="EMBL/GenBank/DDBJ databases">
        <title>Helicovermis profunda gen. nov., sp. nov., a novel mesophilic, fermentative bacterium within the Bacillota from a deep-sea hydrothermal vent chimney.</title>
        <authorList>
            <person name="Miyazaki U."/>
            <person name="Mizutani D."/>
            <person name="Hashimoto Y."/>
            <person name="Tame A."/>
            <person name="Sawayama S."/>
            <person name="Miyazaki J."/>
            <person name="Takai K."/>
            <person name="Nakagawa S."/>
        </authorList>
    </citation>
    <scope>NUCLEOTIDE SEQUENCE [LARGE SCALE GENOMIC DNA]</scope>
    <source>
        <strain evidence="2 3">S502</strain>
    </source>
</reference>
<gene>
    <name evidence="2" type="ORF">HLPR_09990</name>
</gene>
<evidence type="ECO:0000313" key="2">
    <source>
        <dbReference type="EMBL" id="BEP28668.1"/>
    </source>
</evidence>
<dbReference type="AlphaFoldDB" id="A0AAU9EGU2"/>
<sequence length="47" mass="5323">MKNVENARERKANNAKKNNNYSSGKVKLKVEEIHGKGMNFLGLSFDI</sequence>
<proteinExistence type="predicted"/>
<feature type="compositionally biased region" description="Basic and acidic residues" evidence="1">
    <location>
        <begin position="1"/>
        <end position="12"/>
    </location>
</feature>
<organism evidence="2 3">
    <name type="scientific">Helicovermis profundi</name>
    <dbReference type="NCBI Taxonomy" id="3065157"/>
    <lineage>
        <taxon>Bacteria</taxon>
        <taxon>Bacillati</taxon>
        <taxon>Bacillota</taxon>
        <taxon>Clostridia</taxon>
        <taxon>Helicovermis</taxon>
    </lineage>
</organism>
<name>A0AAU9EGU2_9FIRM</name>
<protein>
    <submittedName>
        <fullName evidence="2">Uncharacterized protein</fullName>
    </submittedName>
</protein>